<dbReference type="KEGG" id="vg:19685453"/>
<dbReference type="RefSeq" id="YP_009043565.1">
    <property type="nucleotide sequence ID" value="NC_024365.1"/>
</dbReference>
<sequence>MATTQLIQRDMGRTMLIVKANGGTVTVEKKAGDSWVVTDTLAKDGGYLLELGSSYTRITPTAGAYFEVTR</sequence>
<organism evidence="1 2">
    <name type="scientific">Pseudomonas phage phiPSA1</name>
    <dbReference type="NCBI Taxonomy" id="1500757"/>
    <lineage>
        <taxon>Viruses</taxon>
        <taxon>Duplodnaviria</taxon>
        <taxon>Heunggongvirae</taxon>
        <taxon>Uroviricota</taxon>
        <taxon>Caudoviricetes</taxon>
        <taxon>Readingvirus</taxon>
        <taxon>Readingvirus PSA1</taxon>
    </lineage>
</organism>
<evidence type="ECO:0000313" key="2">
    <source>
        <dbReference type="Proteomes" id="UP000203458"/>
    </source>
</evidence>
<name>A0A059VK06_9CAUD</name>
<reference evidence="1 2" key="1">
    <citation type="journal article" date="2014" name="J. Basic Microbiol.">
        <title>Isolation and partial characterization of bacteriophages infecting Pseudomonas syringae pv. actinidiae, causal agent of kiwifruit bacterial canker.</title>
        <authorList>
            <person name="Di Lallo G."/>
            <person name="Evangelisti M."/>
            <person name="Mancuso F."/>
            <person name="Ferrante P."/>
            <person name="Marcelletti S."/>
            <person name="Tinari A."/>
            <person name="Superti F."/>
            <person name="Migliore L."/>
            <person name="D'Addabbo P."/>
            <person name="Frezza D."/>
            <person name="Scortichini M."/>
            <person name="Thaller M.C."/>
        </authorList>
    </citation>
    <scope>NUCLEOTIDE SEQUENCE [LARGE SCALE GENOMIC DNA]</scope>
</reference>
<accession>A0A059VK06</accession>
<protein>
    <submittedName>
        <fullName evidence="1">Uncharacterized protein</fullName>
    </submittedName>
</protein>
<dbReference type="EMBL" id="KJ507100">
    <property type="protein sequence ID" value="AHZ95045.1"/>
    <property type="molecule type" value="Genomic_DNA"/>
</dbReference>
<dbReference type="GeneID" id="19685453"/>
<proteinExistence type="predicted"/>
<evidence type="ECO:0000313" key="1">
    <source>
        <dbReference type="EMBL" id="AHZ95045.1"/>
    </source>
</evidence>
<dbReference type="Proteomes" id="UP000203458">
    <property type="component" value="Segment"/>
</dbReference>
<keyword evidence="2" id="KW-1185">Reference proteome</keyword>